<gene>
    <name evidence="1" type="ORF">D0Q02_06215</name>
</gene>
<reference evidence="1 2" key="1">
    <citation type="submission" date="2018-08" db="EMBL/GenBank/DDBJ databases">
        <title>Verrucosispora craniellae sp. nov., isolated from a marine sponge in the South China Sea.</title>
        <authorList>
            <person name="Li L."/>
            <person name="Lin H.W."/>
        </authorList>
    </citation>
    <scope>NUCLEOTIDE SEQUENCE [LARGE SCALE GENOMIC DNA]</scope>
    <source>
        <strain evidence="1 2">LHW63014</strain>
    </source>
</reference>
<keyword evidence="2" id="KW-1185">Reference proteome</keyword>
<evidence type="ECO:0000313" key="2">
    <source>
        <dbReference type="Proteomes" id="UP000262621"/>
    </source>
</evidence>
<protein>
    <submittedName>
        <fullName evidence="1">Uncharacterized protein</fullName>
    </submittedName>
</protein>
<comment type="caution">
    <text evidence="1">The sequence shown here is derived from an EMBL/GenBank/DDBJ whole genome shotgun (WGS) entry which is preliminary data.</text>
</comment>
<sequence length="166" mass="18079">MAVSQWRVRMRRSLALLTMIAVAVAGFTLLTGAAVTSRLDTVGTVAANYRPVYDLLVRPKDVVLPLEQERSLVQSGQLAGMRGGITVDQWRDIQAVRGVSVAAPVAAIGYVMRTVPVTVDLSDQLDPSAQRQVLRVQPTWVTDSGRCLSSASRTCCNRRICGPDRR</sequence>
<accession>A0A372G3T3</accession>
<evidence type="ECO:0000313" key="1">
    <source>
        <dbReference type="EMBL" id="RFS47564.1"/>
    </source>
</evidence>
<proteinExistence type="predicted"/>
<organism evidence="1 2">
    <name type="scientific">Micromonospora craniellae</name>
    <dbReference type="NCBI Taxonomy" id="2294034"/>
    <lineage>
        <taxon>Bacteria</taxon>
        <taxon>Bacillati</taxon>
        <taxon>Actinomycetota</taxon>
        <taxon>Actinomycetes</taxon>
        <taxon>Micromonosporales</taxon>
        <taxon>Micromonosporaceae</taxon>
        <taxon>Micromonospora</taxon>
    </lineage>
</organism>
<dbReference type="AlphaFoldDB" id="A0A372G3T3"/>
<name>A0A372G3T3_9ACTN</name>
<dbReference type="EMBL" id="QVFU01000003">
    <property type="protein sequence ID" value="RFS47564.1"/>
    <property type="molecule type" value="Genomic_DNA"/>
</dbReference>
<dbReference type="Proteomes" id="UP000262621">
    <property type="component" value="Unassembled WGS sequence"/>
</dbReference>